<dbReference type="AlphaFoldDB" id="A0A7W9UWV4"/>
<dbReference type="EMBL" id="JACHJL010000002">
    <property type="protein sequence ID" value="MBB5933947.1"/>
    <property type="molecule type" value="Genomic_DNA"/>
</dbReference>
<evidence type="ECO:0000313" key="4">
    <source>
        <dbReference type="Proteomes" id="UP000588098"/>
    </source>
</evidence>
<sequence>MLLVTTALAALALPVSLASANADSPKKPKKSTNALHNPIPKFGAYNDSPLFGRYDAKEGKRVVPENNSMSVSPDEKIAVVTRSTAKFLVVIDLVNGKEIAQIHGYANPRDIQFAANGDSFTVSDSTLGVVDRIGKTESGGYQVKERMPLGAGVFGTAQSDDGKRLFANNFAADTVTVVAQPGPSDPSAPPASSPKDIVTGFDQPRQGVKLAPSQKKLYVTNYADGKTKGSIKVLDVADPNMAPKMLTKEEITGLNGVRGLSISQDNEHLYAANSADDTIAKVTLVDGGKPTVETLKVDGDGVPNKKPYGAVISPDETVLFTGNEGDSTVTAINPETGAAADLLDKDRYLNKPRQAIAFSANSATAWALNADLTIAKIDVAARSVTEKLGKSHPATTTP</sequence>
<feature type="compositionally biased region" description="Pro residues" evidence="1">
    <location>
        <begin position="183"/>
        <end position="192"/>
    </location>
</feature>
<reference evidence="3 4" key="1">
    <citation type="submission" date="2020-08" db="EMBL/GenBank/DDBJ databases">
        <title>Genomic Encyclopedia of Type Strains, Phase III (KMG-III): the genomes of soil and plant-associated and newly described type strains.</title>
        <authorList>
            <person name="Whitman W."/>
        </authorList>
    </citation>
    <scope>NUCLEOTIDE SEQUENCE [LARGE SCALE GENOMIC DNA]</scope>
    <source>
        <strain evidence="3 4">CECT 8305</strain>
    </source>
</reference>
<dbReference type="InterPro" id="IPR015943">
    <property type="entry name" value="WD40/YVTN_repeat-like_dom_sf"/>
</dbReference>
<evidence type="ECO:0000256" key="1">
    <source>
        <dbReference type="SAM" id="MobiDB-lite"/>
    </source>
</evidence>
<feature type="region of interest" description="Disordered" evidence="1">
    <location>
        <begin position="180"/>
        <end position="201"/>
    </location>
</feature>
<keyword evidence="3" id="KW-0238">DNA-binding</keyword>
<gene>
    <name evidence="3" type="ORF">FHS42_000973</name>
</gene>
<dbReference type="PANTHER" id="PTHR47197">
    <property type="entry name" value="PROTEIN NIRF"/>
    <property type="match status" value="1"/>
</dbReference>
<keyword evidence="4" id="KW-1185">Reference proteome</keyword>
<dbReference type="Proteomes" id="UP000588098">
    <property type="component" value="Unassembled WGS sequence"/>
</dbReference>
<dbReference type="SUPFAM" id="SSF51004">
    <property type="entry name" value="C-terminal (heme d1) domain of cytochrome cd1-nitrite reductase"/>
    <property type="match status" value="1"/>
</dbReference>
<protein>
    <submittedName>
        <fullName evidence="3">DNA-binding beta-propeller fold protein YncE</fullName>
    </submittedName>
</protein>
<feature type="signal peptide" evidence="2">
    <location>
        <begin position="1"/>
        <end position="20"/>
    </location>
</feature>
<proteinExistence type="predicted"/>
<accession>A0A7W9UWV4</accession>
<evidence type="ECO:0000256" key="2">
    <source>
        <dbReference type="SAM" id="SignalP"/>
    </source>
</evidence>
<organism evidence="3 4">
    <name type="scientific">Streptomyces zagrosensis</name>
    <dbReference type="NCBI Taxonomy" id="1042984"/>
    <lineage>
        <taxon>Bacteria</taxon>
        <taxon>Bacillati</taxon>
        <taxon>Actinomycetota</taxon>
        <taxon>Actinomycetes</taxon>
        <taxon>Kitasatosporales</taxon>
        <taxon>Streptomycetaceae</taxon>
        <taxon>Streptomyces</taxon>
    </lineage>
</organism>
<dbReference type="InterPro" id="IPR051200">
    <property type="entry name" value="Host-pathogen_enzymatic-act"/>
</dbReference>
<keyword evidence="2" id="KW-0732">Signal</keyword>
<dbReference type="GO" id="GO:0003677">
    <property type="term" value="F:DNA binding"/>
    <property type="evidence" value="ECO:0007669"/>
    <property type="project" value="UniProtKB-KW"/>
</dbReference>
<dbReference type="PANTHER" id="PTHR47197:SF3">
    <property type="entry name" value="DIHYDRO-HEME D1 DEHYDROGENASE"/>
    <property type="match status" value="1"/>
</dbReference>
<dbReference type="Gene3D" id="2.130.10.10">
    <property type="entry name" value="YVTN repeat-like/Quinoprotein amine dehydrogenase"/>
    <property type="match status" value="2"/>
</dbReference>
<dbReference type="InterPro" id="IPR011048">
    <property type="entry name" value="Haem_d1_sf"/>
</dbReference>
<name>A0A7W9UWV4_9ACTN</name>
<comment type="caution">
    <text evidence="3">The sequence shown here is derived from an EMBL/GenBank/DDBJ whole genome shotgun (WGS) entry which is preliminary data.</text>
</comment>
<evidence type="ECO:0000313" key="3">
    <source>
        <dbReference type="EMBL" id="MBB5933947.1"/>
    </source>
</evidence>
<feature type="chain" id="PRO_5038634349" evidence="2">
    <location>
        <begin position="21"/>
        <end position="398"/>
    </location>
</feature>